<sequence length="749" mass="80326">MNPHRTDLRHTARQRCKGTALLTVLFTLILALCTGFAVRPAHAEEPDATTNTDQAAKPGVSITVNSMTPVITPSSGYKLNLTVTNNTDADVDHGSIDALTNFTYNFISRTDLQEWAEGRGQIPLPDLLVTLHVPRIAAHKSVTVNSSLPASEEILKQFNSWGPRPLALDYRSDDGAQTSTLHSFVTRSQDGLQGERTPQLHMTMLMPLTAGDWSLDETTLKALRADRSAKTHASAIATLDGKSAEALRTKDQLTQRFPHVQALADPQVLATLQAPHMQALMQPADFDITRYSYADNANGYENAGVPLSSWAASSSVQTLRTVLNDGAAERPVYAMQGVGAWNTEALDTARMQGYDTVIATHDFDDQDDTAAHTGVYRVPTAHGDVTVMATHPMLSQLAAGQATSQEAQAETNTAGRLQRFIAQSAFYQMEQPYQNRCLLVSFGPDSSAANIAAFMGALQEASWLDLTDLETLRASEPYMSGDDAATVADTTTVDPAAYDTTTLDTTLTTLAHTRRDLQHFNTSVLLADGSMPGGPAAQTGDANNTKPGDGDANDADDASDNATSDTSGDALGALQWSNRWLQAHDELALLSLNANTARSSALTAATQAMVDYLRQGIGLTTPTNVNVVSESASLPVTVTNSLPYPISLRISSRTDSMEIVTSRFVDVNVPPGSEAQATLEIRVSTAGTTVANQELVNHEGVPLSGIHTTTITSSLQISDKSGIVFIIIAVLLGIVGLWRQFHRKKDPDE</sequence>
<gene>
    <name evidence="4" type="ORF">GBA83_09525</name>
</gene>
<evidence type="ECO:0000313" key="4">
    <source>
        <dbReference type="EMBL" id="KAB7486047.1"/>
    </source>
</evidence>
<keyword evidence="3" id="KW-0732">Signal</keyword>
<reference evidence="4 5" key="1">
    <citation type="journal article" date="2019" name="Nat. Med.">
        <title>A library of human gut bacterial isolates paired with longitudinal multiomics data enables mechanistic microbiome research.</title>
        <authorList>
            <person name="Poyet M."/>
            <person name="Groussin M."/>
            <person name="Gibbons S.M."/>
            <person name="Avila-Pacheco J."/>
            <person name="Jiang X."/>
            <person name="Kearney S.M."/>
            <person name="Perrotta A.R."/>
            <person name="Berdy B."/>
            <person name="Zhao S."/>
            <person name="Lieberman T.D."/>
            <person name="Swanson P.K."/>
            <person name="Smith M."/>
            <person name="Roesemann S."/>
            <person name="Alexander J.E."/>
            <person name="Rich S.A."/>
            <person name="Livny J."/>
            <person name="Vlamakis H."/>
            <person name="Clish C."/>
            <person name="Bullock K."/>
            <person name="Deik A."/>
            <person name="Scott J."/>
            <person name="Pierce K.A."/>
            <person name="Xavier R.J."/>
            <person name="Alm E.J."/>
        </authorList>
    </citation>
    <scope>NUCLEOTIDE SEQUENCE [LARGE SCALE GENOMIC DNA]</scope>
    <source>
        <strain evidence="4 5">BIOML-A13</strain>
    </source>
</reference>
<dbReference type="RefSeq" id="WP_004218996.1">
    <property type="nucleotide sequence ID" value="NZ_WDOP01000014.1"/>
</dbReference>
<accession>A0A7J5TLS2</accession>
<dbReference type="EMBL" id="WDOP01000014">
    <property type="protein sequence ID" value="KAB7486047.1"/>
    <property type="molecule type" value="Genomic_DNA"/>
</dbReference>
<protein>
    <recommendedName>
        <fullName evidence="6">Secreted protein</fullName>
    </recommendedName>
</protein>
<dbReference type="InterPro" id="IPR046112">
    <property type="entry name" value="DUF6049"/>
</dbReference>
<evidence type="ECO:0000256" key="2">
    <source>
        <dbReference type="SAM" id="Phobius"/>
    </source>
</evidence>
<dbReference type="Proteomes" id="UP000451386">
    <property type="component" value="Unassembled WGS sequence"/>
</dbReference>
<organism evidence="4 5">
    <name type="scientific">Bifidobacterium bifidum</name>
    <dbReference type="NCBI Taxonomy" id="1681"/>
    <lineage>
        <taxon>Bacteria</taxon>
        <taxon>Bacillati</taxon>
        <taxon>Actinomycetota</taxon>
        <taxon>Actinomycetes</taxon>
        <taxon>Bifidobacteriales</taxon>
        <taxon>Bifidobacteriaceae</taxon>
        <taxon>Bifidobacterium</taxon>
    </lineage>
</organism>
<evidence type="ECO:0000313" key="5">
    <source>
        <dbReference type="Proteomes" id="UP000451386"/>
    </source>
</evidence>
<feature type="signal peptide" evidence="3">
    <location>
        <begin position="1"/>
        <end position="43"/>
    </location>
</feature>
<evidence type="ECO:0000256" key="3">
    <source>
        <dbReference type="SAM" id="SignalP"/>
    </source>
</evidence>
<keyword evidence="2" id="KW-0812">Transmembrane</keyword>
<name>A0A7J5TLS2_BIFBI</name>
<evidence type="ECO:0008006" key="6">
    <source>
        <dbReference type="Google" id="ProtNLM"/>
    </source>
</evidence>
<dbReference type="GeneID" id="29696011"/>
<feature type="region of interest" description="Disordered" evidence="1">
    <location>
        <begin position="528"/>
        <end position="566"/>
    </location>
</feature>
<keyword evidence="2" id="KW-1133">Transmembrane helix</keyword>
<comment type="caution">
    <text evidence="4">The sequence shown here is derived from an EMBL/GenBank/DDBJ whole genome shotgun (WGS) entry which is preliminary data.</text>
</comment>
<evidence type="ECO:0000256" key="1">
    <source>
        <dbReference type="SAM" id="MobiDB-lite"/>
    </source>
</evidence>
<feature type="transmembrane region" description="Helical" evidence="2">
    <location>
        <begin position="721"/>
        <end position="738"/>
    </location>
</feature>
<dbReference type="AlphaFoldDB" id="A0A7J5TLS2"/>
<proteinExistence type="predicted"/>
<keyword evidence="2" id="KW-0472">Membrane</keyword>
<feature type="chain" id="PRO_5029442927" description="Secreted protein" evidence="3">
    <location>
        <begin position="44"/>
        <end position="749"/>
    </location>
</feature>
<dbReference type="Pfam" id="PF19516">
    <property type="entry name" value="DUF6049"/>
    <property type="match status" value="1"/>
</dbReference>